<gene>
    <name evidence="8" type="ORF">A4H34_07530</name>
</gene>
<feature type="transmembrane region" description="Helical" evidence="7">
    <location>
        <begin position="153"/>
        <end position="171"/>
    </location>
</feature>
<keyword evidence="3 7" id="KW-0812">Transmembrane</keyword>
<dbReference type="InterPro" id="IPR001248">
    <property type="entry name" value="Pur-cyt_permease"/>
</dbReference>
<feature type="transmembrane region" description="Helical" evidence="7">
    <location>
        <begin position="366"/>
        <end position="386"/>
    </location>
</feature>
<proteinExistence type="inferred from homology"/>
<evidence type="ECO:0000256" key="1">
    <source>
        <dbReference type="ARBA" id="ARBA00004141"/>
    </source>
</evidence>
<evidence type="ECO:0000256" key="3">
    <source>
        <dbReference type="ARBA" id="ARBA00022692"/>
    </source>
</evidence>
<dbReference type="InterPro" id="IPR045225">
    <property type="entry name" value="Uracil/uridine/allantoin_perm"/>
</dbReference>
<dbReference type="STRING" id="1823756.A4H34_07530"/>
<dbReference type="OrthoDB" id="6083029at2"/>
<name>A0A179B5K6_9ACTO</name>
<sequence length="492" mass="53249">MKTTPLGGGDVVTPAERAEIAATGTVESLQPTTRRTMGKTSYFFAWLGGCVSIGTFTMGSSLVGTLNLLQSIVAMTIGCFVIGFCLMLNGAAGYKYGIPFVVHARASFGFHGTALPGLVRAVPALVWYGFQSWIGAAALSKCSGIIFGFENVWFYFVVLLGLQTLLSIFGFEGIKWLENVGAVFIILSLIYMFASTVAKYGDQISESLGAGNEGTWGLKFWNATMLFLGIYATMILNVSDYSREHSKGTGRSLLTTIYAFSILPVTVFMGLIGLIVSQATGTKDPIDVFSGAVDNKLLLIVTLLFIVFAQVTTNVLNNVVPPVYVLQDIFKIPFKPAVALVGLLSIATFPWKLVSKESADGLQTFVQIYSAFLGPVFAIMAVDYYLIRRQRLDVVELYKKDGRFKGVNWAAYVATLAGVAVAFVFEAVAWYSSLIPAGLIYYLLMTMGPPSLRRYAEIGSREADRTETEGDGANRAEPGDAFSAQRKEGSQA</sequence>
<evidence type="ECO:0000256" key="6">
    <source>
        <dbReference type="SAM" id="MobiDB-lite"/>
    </source>
</evidence>
<reference evidence="8 9" key="1">
    <citation type="submission" date="2016-04" db="EMBL/GenBank/DDBJ databases">
        <title>Peptidophaga gingivicola gen. nov., sp. nov., isolated from human subgingival plaque.</title>
        <authorList>
            <person name="Beall C.J."/>
            <person name="Mokrzan E.M."/>
            <person name="Griffen A.L."/>
            <person name="Leys E.J."/>
        </authorList>
    </citation>
    <scope>NUCLEOTIDE SEQUENCE [LARGE SCALE GENOMIC DNA]</scope>
    <source>
        <strain evidence="8 9">BA112</strain>
    </source>
</reference>
<dbReference type="GO" id="GO:0005886">
    <property type="term" value="C:plasma membrane"/>
    <property type="evidence" value="ECO:0007669"/>
    <property type="project" value="TreeGrafter"/>
</dbReference>
<evidence type="ECO:0000256" key="4">
    <source>
        <dbReference type="ARBA" id="ARBA00022989"/>
    </source>
</evidence>
<organism evidence="8 9">
    <name type="scientific">Peptidiphaga gingivicola</name>
    <dbReference type="NCBI Taxonomy" id="2741497"/>
    <lineage>
        <taxon>Bacteria</taxon>
        <taxon>Bacillati</taxon>
        <taxon>Actinomycetota</taxon>
        <taxon>Actinomycetes</taxon>
        <taxon>Actinomycetales</taxon>
        <taxon>Actinomycetaceae</taxon>
        <taxon>Peptidiphaga</taxon>
    </lineage>
</organism>
<evidence type="ECO:0000256" key="7">
    <source>
        <dbReference type="SAM" id="Phobius"/>
    </source>
</evidence>
<keyword evidence="5 7" id="KW-0472">Membrane</keyword>
<dbReference type="PANTHER" id="PTHR30618">
    <property type="entry name" value="NCS1 FAMILY PURINE/PYRIMIDINE TRANSPORTER"/>
    <property type="match status" value="1"/>
</dbReference>
<evidence type="ECO:0000256" key="5">
    <source>
        <dbReference type="ARBA" id="ARBA00023136"/>
    </source>
</evidence>
<comment type="caution">
    <text evidence="8">The sequence shown here is derived from an EMBL/GenBank/DDBJ whole genome shotgun (WGS) entry which is preliminary data.</text>
</comment>
<dbReference type="PANTHER" id="PTHR30618:SF0">
    <property type="entry name" value="PURINE-URACIL PERMEASE NCS1"/>
    <property type="match status" value="1"/>
</dbReference>
<comment type="subcellular location">
    <subcellularLocation>
        <location evidence="1">Membrane</location>
        <topology evidence="1">Multi-pass membrane protein</topology>
    </subcellularLocation>
</comment>
<protein>
    <submittedName>
        <fullName evidence="8">Transporter</fullName>
    </submittedName>
</protein>
<keyword evidence="4 7" id="KW-1133">Transmembrane helix</keyword>
<evidence type="ECO:0000313" key="9">
    <source>
        <dbReference type="Proteomes" id="UP000078368"/>
    </source>
</evidence>
<dbReference type="EMBL" id="LVZK01000001">
    <property type="protein sequence ID" value="OAP86947.1"/>
    <property type="molecule type" value="Genomic_DNA"/>
</dbReference>
<dbReference type="Pfam" id="PF02133">
    <property type="entry name" value="Transp_cyt_pur"/>
    <property type="match status" value="1"/>
</dbReference>
<dbReference type="Gene3D" id="1.10.4160.10">
    <property type="entry name" value="Hydantoin permease"/>
    <property type="match status" value="1"/>
</dbReference>
<dbReference type="RefSeq" id="WP_064231568.1">
    <property type="nucleotide sequence ID" value="NZ_LVZK01000001.1"/>
</dbReference>
<feature type="transmembrane region" description="Helical" evidence="7">
    <location>
        <begin position="253"/>
        <end position="277"/>
    </location>
</feature>
<feature type="transmembrane region" description="Helical" evidence="7">
    <location>
        <begin position="43"/>
        <end position="62"/>
    </location>
</feature>
<evidence type="ECO:0000313" key="8">
    <source>
        <dbReference type="EMBL" id="OAP86947.1"/>
    </source>
</evidence>
<comment type="similarity">
    <text evidence="2">Belongs to the purine-cytosine permease (2.A.39) family.</text>
</comment>
<accession>A0A179B5K6</accession>
<feature type="transmembrane region" description="Helical" evidence="7">
    <location>
        <begin position="431"/>
        <end position="452"/>
    </location>
</feature>
<feature type="transmembrane region" description="Helical" evidence="7">
    <location>
        <begin position="337"/>
        <end position="354"/>
    </location>
</feature>
<feature type="transmembrane region" description="Helical" evidence="7">
    <location>
        <begin position="297"/>
        <end position="316"/>
    </location>
</feature>
<evidence type="ECO:0000256" key="2">
    <source>
        <dbReference type="ARBA" id="ARBA00008974"/>
    </source>
</evidence>
<keyword evidence="9" id="KW-1185">Reference proteome</keyword>
<feature type="transmembrane region" description="Helical" evidence="7">
    <location>
        <begin position="407"/>
        <end position="425"/>
    </location>
</feature>
<dbReference type="Proteomes" id="UP000078368">
    <property type="component" value="Unassembled WGS sequence"/>
</dbReference>
<feature type="compositionally biased region" description="Basic and acidic residues" evidence="6">
    <location>
        <begin position="459"/>
        <end position="478"/>
    </location>
</feature>
<feature type="transmembrane region" description="Helical" evidence="7">
    <location>
        <begin position="180"/>
        <end position="200"/>
    </location>
</feature>
<dbReference type="AlphaFoldDB" id="A0A179B5K6"/>
<feature type="region of interest" description="Disordered" evidence="6">
    <location>
        <begin position="459"/>
        <end position="492"/>
    </location>
</feature>
<feature type="transmembrane region" description="Helical" evidence="7">
    <location>
        <begin position="68"/>
        <end position="88"/>
    </location>
</feature>
<feature type="transmembrane region" description="Helical" evidence="7">
    <location>
        <begin position="220"/>
        <end position="241"/>
    </location>
</feature>
<dbReference type="GO" id="GO:0015205">
    <property type="term" value="F:nucleobase transmembrane transporter activity"/>
    <property type="evidence" value="ECO:0007669"/>
    <property type="project" value="TreeGrafter"/>
</dbReference>
<dbReference type="CDD" id="cd10323">
    <property type="entry name" value="SLC-NCS1sbd"/>
    <property type="match status" value="1"/>
</dbReference>